<dbReference type="Gene3D" id="1.20.1250.20">
    <property type="entry name" value="MFS general substrate transporter like domains"/>
    <property type="match status" value="1"/>
</dbReference>
<dbReference type="Proteomes" id="UP000552883">
    <property type="component" value="Unassembled WGS sequence"/>
</dbReference>
<feature type="domain" description="Major facilitator superfamily (MFS) profile" evidence="8">
    <location>
        <begin position="195"/>
        <end position="448"/>
    </location>
</feature>
<dbReference type="AlphaFoldDB" id="A0A840XHV1"/>
<feature type="transmembrane region" description="Helical" evidence="7">
    <location>
        <begin position="366"/>
        <end position="385"/>
    </location>
</feature>
<feature type="transmembrane region" description="Helical" evidence="7">
    <location>
        <begin position="101"/>
        <end position="122"/>
    </location>
</feature>
<dbReference type="InterPro" id="IPR010290">
    <property type="entry name" value="TM_effector"/>
</dbReference>
<dbReference type="PANTHER" id="PTHR23513">
    <property type="entry name" value="INTEGRAL MEMBRANE EFFLUX PROTEIN-RELATED"/>
    <property type="match status" value="1"/>
</dbReference>
<evidence type="ECO:0000313" key="10">
    <source>
        <dbReference type="Proteomes" id="UP000552883"/>
    </source>
</evidence>
<dbReference type="InterPro" id="IPR036259">
    <property type="entry name" value="MFS_trans_sf"/>
</dbReference>
<dbReference type="InterPro" id="IPR020846">
    <property type="entry name" value="MFS_dom"/>
</dbReference>
<dbReference type="SUPFAM" id="SSF103473">
    <property type="entry name" value="MFS general substrate transporter"/>
    <property type="match status" value="1"/>
</dbReference>
<feature type="transmembrane region" description="Helical" evidence="7">
    <location>
        <begin position="165"/>
        <end position="188"/>
    </location>
</feature>
<evidence type="ECO:0000256" key="6">
    <source>
        <dbReference type="ARBA" id="ARBA00023136"/>
    </source>
</evidence>
<feature type="transmembrane region" description="Helical" evidence="7">
    <location>
        <begin position="309"/>
        <end position="329"/>
    </location>
</feature>
<feature type="transmembrane region" description="Helical" evidence="7">
    <location>
        <begin position="397"/>
        <end position="417"/>
    </location>
</feature>
<keyword evidence="10" id="KW-1185">Reference proteome</keyword>
<dbReference type="EMBL" id="JACHBS010000001">
    <property type="protein sequence ID" value="MBB5617896.1"/>
    <property type="molecule type" value="Genomic_DNA"/>
</dbReference>
<keyword evidence="2" id="KW-0813">Transport</keyword>
<feature type="transmembrane region" description="Helical" evidence="7">
    <location>
        <begin position="128"/>
        <end position="153"/>
    </location>
</feature>
<evidence type="ECO:0000256" key="3">
    <source>
        <dbReference type="ARBA" id="ARBA00022475"/>
    </source>
</evidence>
<evidence type="ECO:0000256" key="7">
    <source>
        <dbReference type="SAM" id="Phobius"/>
    </source>
</evidence>
<sequence length="448" mass="47547">MPDPLAPAFPPTEPIPVHRGSTSLRDSFASLQIRNYRRFQGSQLLAHTAGWMQRIATDWLVLELTGNIAAVGVTIFLQWGPMLLLGPYGGVIADRFSKRRLLIGVYTAFGLLSALLATLALTGVVELWHVYAISVVIGCVFVVESPARVVLVTEMVEPRLLQNAISLNASVFHFGGFIGPAVAGLIIAAAGSGWAIAVNAVAALVVVITLATLRSDELRIIPVQPRQSGQIRQALQYVRSKPTIFWPMILLMFVAVFGMSLPVILTGVADEVYDSGSTGYGLYTSLVAIGALTGALLSTRMRTLRLRTIIIAALVYGTLQALAGLAPVYGLFLPLLIGIGIARLIYAIMADSLVQLSCNPGIRGRVMSFYVIIMVGGQAIGGPLMGGLAEWLGPQTALIISGAVPAAAAIVIGVLIARSGALRLQVRLKRGESIVAIVGRSQITPPER</sequence>
<dbReference type="PANTHER" id="PTHR23513:SF11">
    <property type="entry name" value="STAPHYLOFERRIN A TRANSPORTER"/>
    <property type="match status" value="1"/>
</dbReference>
<gene>
    <name evidence="9" type="ORF">BJ959_001392</name>
</gene>
<dbReference type="PROSITE" id="PS50850">
    <property type="entry name" value="MFS"/>
    <property type="match status" value="1"/>
</dbReference>
<evidence type="ECO:0000313" key="9">
    <source>
        <dbReference type="EMBL" id="MBB5617896.1"/>
    </source>
</evidence>
<feature type="transmembrane region" description="Helical" evidence="7">
    <location>
        <begin position="335"/>
        <end position="354"/>
    </location>
</feature>
<feature type="transmembrane region" description="Helical" evidence="7">
    <location>
        <begin position="194"/>
        <end position="213"/>
    </location>
</feature>
<proteinExistence type="predicted"/>
<comment type="caution">
    <text evidence="9">The sequence shown here is derived from an EMBL/GenBank/DDBJ whole genome shotgun (WGS) entry which is preliminary data.</text>
</comment>
<keyword evidence="5 7" id="KW-1133">Transmembrane helix</keyword>
<reference evidence="9 10" key="1">
    <citation type="submission" date="2020-08" db="EMBL/GenBank/DDBJ databases">
        <title>Sequencing the genomes of 1000 actinobacteria strains.</title>
        <authorList>
            <person name="Klenk H.-P."/>
        </authorList>
    </citation>
    <scope>NUCLEOTIDE SEQUENCE [LARGE SCALE GENOMIC DNA]</scope>
    <source>
        <strain evidence="9 10">DSM 23889</strain>
    </source>
</reference>
<feature type="transmembrane region" description="Helical" evidence="7">
    <location>
        <begin position="244"/>
        <end position="268"/>
    </location>
</feature>
<feature type="transmembrane region" description="Helical" evidence="7">
    <location>
        <begin position="280"/>
        <end position="297"/>
    </location>
</feature>
<evidence type="ECO:0000256" key="4">
    <source>
        <dbReference type="ARBA" id="ARBA00022692"/>
    </source>
</evidence>
<keyword evidence="6 7" id="KW-0472">Membrane</keyword>
<organism evidence="9 10">
    <name type="scientific">Microcella frigidaquae</name>
    <dbReference type="NCBI Taxonomy" id="424758"/>
    <lineage>
        <taxon>Bacteria</taxon>
        <taxon>Bacillati</taxon>
        <taxon>Actinomycetota</taxon>
        <taxon>Actinomycetes</taxon>
        <taxon>Micrococcales</taxon>
        <taxon>Microbacteriaceae</taxon>
        <taxon>Microcella</taxon>
    </lineage>
</organism>
<evidence type="ECO:0000256" key="2">
    <source>
        <dbReference type="ARBA" id="ARBA00022448"/>
    </source>
</evidence>
<dbReference type="Pfam" id="PF05977">
    <property type="entry name" value="MFS_3"/>
    <property type="match status" value="1"/>
</dbReference>
<keyword evidence="4 7" id="KW-0812">Transmembrane</keyword>
<evidence type="ECO:0000256" key="1">
    <source>
        <dbReference type="ARBA" id="ARBA00004651"/>
    </source>
</evidence>
<evidence type="ECO:0000256" key="5">
    <source>
        <dbReference type="ARBA" id="ARBA00022989"/>
    </source>
</evidence>
<feature type="transmembrane region" description="Helical" evidence="7">
    <location>
        <begin position="68"/>
        <end position="89"/>
    </location>
</feature>
<dbReference type="GO" id="GO:0005886">
    <property type="term" value="C:plasma membrane"/>
    <property type="evidence" value="ECO:0007669"/>
    <property type="project" value="UniProtKB-SubCell"/>
</dbReference>
<accession>A0A840XHV1</accession>
<name>A0A840XHV1_9MICO</name>
<dbReference type="GO" id="GO:0022857">
    <property type="term" value="F:transmembrane transporter activity"/>
    <property type="evidence" value="ECO:0007669"/>
    <property type="project" value="InterPro"/>
</dbReference>
<dbReference type="CDD" id="cd06173">
    <property type="entry name" value="MFS_MefA_like"/>
    <property type="match status" value="1"/>
</dbReference>
<keyword evidence="3" id="KW-1003">Cell membrane</keyword>
<dbReference type="RefSeq" id="WP_341799897.1">
    <property type="nucleotide sequence ID" value="NZ_BAAANZ010000005.1"/>
</dbReference>
<evidence type="ECO:0000259" key="8">
    <source>
        <dbReference type="PROSITE" id="PS50850"/>
    </source>
</evidence>
<protein>
    <submittedName>
        <fullName evidence="9">MFS family permease</fullName>
    </submittedName>
</protein>
<comment type="subcellular location">
    <subcellularLocation>
        <location evidence="1">Cell membrane</location>
        <topology evidence="1">Multi-pass membrane protein</topology>
    </subcellularLocation>
</comment>